<accession>A0A5B7J3C2</accession>
<proteinExistence type="predicted"/>
<keyword evidence="2" id="KW-1185">Reference proteome</keyword>
<sequence>MQGEWQVIKTTKPLWAGDGWERRPKRPQPLGVPLASCDTTLSHRRILPLSRRLSTPQEGQTWDIITFITSDKKYTNSSHNWWWGCTGEGILIYGPGSEYSLGDKREEVAVR</sequence>
<evidence type="ECO:0000313" key="2">
    <source>
        <dbReference type="Proteomes" id="UP000324222"/>
    </source>
</evidence>
<dbReference type="EMBL" id="VSRR010077926">
    <property type="protein sequence ID" value="MPC88476.1"/>
    <property type="molecule type" value="Genomic_DNA"/>
</dbReference>
<comment type="caution">
    <text evidence="1">The sequence shown here is derived from an EMBL/GenBank/DDBJ whole genome shotgun (WGS) entry which is preliminary data.</text>
</comment>
<organism evidence="1 2">
    <name type="scientific">Portunus trituberculatus</name>
    <name type="common">Swimming crab</name>
    <name type="synonym">Neptunus trituberculatus</name>
    <dbReference type="NCBI Taxonomy" id="210409"/>
    <lineage>
        <taxon>Eukaryota</taxon>
        <taxon>Metazoa</taxon>
        <taxon>Ecdysozoa</taxon>
        <taxon>Arthropoda</taxon>
        <taxon>Crustacea</taxon>
        <taxon>Multicrustacea</taxon>
        <taxon>Malacostraca</taxon>
        <taxon>Eumalacostraca</taxon>
        <taxon>Eucarida</taxon>
        <taxon>Decapoda</taxon>
        <taxon>Pleocyemata</taxon>
        <taxon>Brachyura</taxon>
        <taxon>Eubrachyura</taxon>
        <taxon>Portunoidea</taxon>
        <taxon>Portunidae</taxon>
        <taxon>Portuninae</taxon>
        <taxon>Portunus</taxon>
    </lineage>
</organism>
<gene>
    <name evidence="1" type="ORF">E2C01_083381</name>
</gene>
<protein>
    <submittedName>
        <fullName evidence="1">Uncharacterized protein</fullName>
    </submittedName>
</protein>
<reference evidence="1 2" key="1">
    <citation type="submission" date="2019-05" db="EMBL/GenBank/DDBJ databases">
        <title>Another draft genome of Portunus trituberculatus and its Hox gene families provides insights of decapod evolution.</title>
        <authorList>
            <person name="Jeong J.-H."/>
            <person name="Song I."/>
            <person name="Kim S."/>
            <person name="Choi T."/>
            <person name="Kim D."/>
            <person name="Ryu S."/>
            <person name="Kim W."/>
        </authorList>
    </citation>
    <scope>NUCLEOTIDE SEQUENCE [LARGE SCALE GENOMIC DNA]</scope>
    <source>
        <tissue evidence="1">Muscle</tissue>
    </source>
</reference>
<name>A0A5B7J3C2_PORTR</name>
<dbReference type="AlphaFoldDB" id="A0A5B7J3C2"/>
<dbReference type="Proteomes" id="UP000324222">
    <property type="component" value="Unassembled WGS sequence"/>
</dbReference>
<evidence type="ECO:0000313" key="1">
    <source>
        <dbReference type="EMBL" id="MPC88476.1"/>
    </source>
</evidence>